<accession>A0A199XMX2</accession>
<dbReference type="PATRIC" id="fig|29536.5.peg.2770"/>
<keyword evidence="5" id="KW-0812">Transmembrane</keyword>
<dbReference type="GO" id="GO:0015288">
    <property type="term" value="F:porin activity"/>
    <property type="evidence" value="ECO:0007669"/>
    <property type="project" value="TreeGrafter"/>
</dbReference>
<dbReference type="InterPro" id="IPR003423">
    <property type="entry name" value="OMP_efflux"/>
</dbReference>
<evidence type="ECO:0000313" key="9">
    <source>
        <dbReference type="EMBL" id="OAZ03000.1"/>
    </source>
</evidence>
<feature type="chain" id="PRO_5008286686" evidence="8">
    <location>
        <begin position="18"/>
        <end position="467"/>
    </location>
</feature>
<comment type="subcellular location">
    <subcellularLocation>
        <location evidence="1">Cell outer membrane</location>
    </subcellularLocation>
</comment>
<evidence type="ECO:0000313" key="10">
    <source>
        <dbReference type="Proteomes" id="UP000093807"/>
    </source>
</evidence>
<dbReference type="EMBL" id="JMTM01000070">
    <property type="protein sequence ID" value="OAZ03000.1"/>
    <property type="molecule type" value="Genomic_DNA"/>
</dbReference>
<gene>
    <name evidence="9" type="ORF">FLB_26740</name>
</gene>
<comment type="caution">
    <text evidence="9">The sequence shown here is derived from an EMBL/GenBank/DDBJ whole genome shotgun (WGS) entry which is preliminary data.</text>
</comment>
<reference evidence="9 10" key="1">
    <citation type="submission" date="2016-06" db="EMBL/GenBank/DDBJ databases">
        <title>Draft genome sequence of Flavobacterium succinicans strain DD5b.</title>
        <authorList>
            <person name="Poehlein A."/>
            <person name="Daniel R."/>
            <person name="Simeonova D.D."/>
        </authorList>
    </citation>
    <scope>NUCLEOTIDE SEQUENCE [LARGE SCALE GENOMIC DNA]</scope>
    <source>
        <strain evidence="9 10">DD5b</strain>
    </source>
</reference>
<evidence type="ECO:0000256" key="5">
    <source>
        <dbReference type="ARBA" id="ARBA00022692"/>
    </source>
</evidence>
<dbReference type="InterPro" id="IPR051906">
    <property type="entry name" value="TolC-like"/>
</dbReference>
<dbReference type="GO" id="GO:0009279">
    <property type="term" value="C:cell outer membrane"/>
    <property type="evidence" value="ECO:0007669"/>
    <property type="project" value="UniProtKB-SubCell"/>
</dbReference>
<evidence type="ECO:0000256" key="7">
    <source>
        <dbReference type="ARBA" id="ARBA00023237"/>
    </source>
</evidence>
<keyword evidence="6" id="KW-0472">Membrane</keyword>
<keyword evidence="3" id="KW-0813">Transport</keyword>
<protein>
    <submittedName>
        <fullName evidence="9">Outer membrane efflux protein</fullName>
    </submittedName>
</protein>
<dbReference type="SUPFAM" id="SSF56954">
    <property type="entry name" value="Outer membrane efflux proteins (OEP)"/>
    <property type="match status" value="1"/>
</dbReference>
<feature type="signal peptide" evidence="8">
    <location>
        <begin position="1"/>
        <end position="17"/>
    </location>
</feature>
<proteinExistence type="inferred from homology"/>
<evidence type="ECO:0000256" key="1">
    <source>
        <dbReference type="ARBA" id="ARBA00004442"/>
    </source>
</evidence>
<name>A0A199XMX2_9FLAO</name>
<keyword evidence="10" id="KW-1185">Reference proteome</keyword>
<dbReference type="PANTHER" id="PTHR30026">
    <property type="entry name" value="OUTER MEMBRANE PROTEIN TOLC"/>
    <property type="match status" value="1"/>
</dbReference>
<keyword evidence="4" id="KW-1134">Transmembrane beta strand</keyword>
<dbReference type="OrthoDB" id="581172at2"/>
<evidence type="ECO:0000256" key="6">
    <source>
        <dbReference type="ARBA" id="ARBA00023136"/>
    </source>
</evidence>
<keyword evidence="8" id="KW-0732">Signal</keyword>
<organism evidence="9 10">
    <name type="scientific">Flavobacterium succinicans</name>
    <dbReference type="NCBI Taxonomy" id="29536"/>
    <lineage>
        <taxon>Bacteria</taxon>
        <taxon>Pseudomonadati</taxon>
        <taxon>Bacteroidota</taxon>
        <taxon>Flavobacteriia</taxon>
        <taxon>Flavobacteriales</taxon>
        <taxon>Flavobacteriaceae</taxon>
        <taxon>Flavobacterium</taxon>
    </lineage>
</organism>
<dbReference type="PANTHER" id="PTHR30026:SF20">
    <property type="entry name" value="OUTER MEMBRANE PROTEIN TOLC"/>
    <property type="match status" value="1"/>
</dbReference>
<sequence>MKQFLIVFLLYGTFLQAQNSAIIPSSGNEFSYNEFLGYVKKYHPLVKNADLEITRAQANLMMARGGFDPKIEVDFDKKQFKDKEYYSILNSSFKIPTWYGIEVKAGFDNSEGIYLNPQNTLPNQGLTSFGISVPLGQGLLINQRMADVRKAKMQVQLSQAERKLEAIAVLYDASVAYFNWKRNYDEVQLYKVYQKNADIRFKGIETLIKQGDKPAIDSIEAGIIVKNRTLSLEDSELKLAKAKLELSNYLWLDNSIPLELSDALIPENKLATTIQETLRTNDLQNQDFSITNHPKINALERKIDMLNVDRKLKANALLPKIDLSYSYLSEPSYIDNYQFNDYKIGVNFAFPLFLRKERGGLKLAQFKVQETQYALSLERVQLTNKITAQKTEITSLTKQRNLIEGLVKNNETMLQSEERLFSFGESSLFLINTRENNLVSAQLAAIALENRFLISNSELFKIMANPD</sequence>
<evidence type="ECO:0000256" key="2">
    <source>
        <dbReference type="ARBA" id="ARBA00007613"/>
    </source>
</evidence>
<evidence type="ECO:0000256" key="8">
    <source>
        <dbReference type="SAM" id="SignalP"/>
    </source>
</evidence>
<dbReference type="Gene3D" id="1.20.1600.10">
    <property type="entry name" value="Outer membrane efflux proteins (OEP)"/>
    <property type="match status" value="1"/>
</dbReference>
<dbReference type="GO" id="GO:0015562">
    <property type="term" value="F:efflux transmembrane transporter activity"/>
    <property type="evidence" value="ECO:0007669"/>
    <property type="project" value="InterPro"/>
</dbReference>
<evidence type="ECO:0000256" key="3">
    <source>
        <dbReference type="ARBA" id="ARBA00022448"/>
    </source>
</evidence>
<dbReference type="Proteomes" id="UP000093807">
    <property type="component" value="Unassembled WGS sequence"/>
</dbReference>
<dbReference type="GO" id="GO:1990281">
    <property type="term" value="C:efflux pump complex"/>
    <property type="evidence" value="ECO:0007669"/>
    <property type="project" value="TreeGrafter"/>
</dbReference>
<evidence type="ECO:0000256" key="4">
    <source>
        <dbReference type="ARBA" id="ARBA00022452"/>
    </source>
</evidence>
<dbReference type="Pfam" id="PF02321">
    <property type="entry name" value="OEP"/>
    <property type="match status" value="1"/>
</dbReference>
<comment type="similarity">
    <text evidence="2">Belongs to the outer membrane factor (OMF) (TC 1.B.17) family.</text>
</comment>
<dbReference type="RefSeq" id="WP_064716419.1">
    <property type="nucleotide sequence ID" value="NZ_JMTM01000070.1"/>
</dbReference>
<dbReference type="AlphaFoldDB" id="A0A199XMX2"/>
<keyword evidence="7" id="KW-0998">Cell outer membrane</keyword>